<dbReference type="InterPro" id="IPR046357">
    <property type="entry name" value="PPIase_dom_sf"/>
</dbReference>
<protein>
    <recommendedName>
        <fullName evidence="1">peptidylprolyl isomerase</fullName>
        <ecNumber evidence="1">5.2.1.8</ecNumber>
    </recommendedName>
</protein>
<feature type="domain" description="Protein kinase" evidence="2">
    <location>
        <begin position="42"/>
        <end position="243"/>
    </location>
</feature>
<evidence type="ECO:0000313" key="4">
    <source>
        <dbReference type="EMBL" id="GAU45846.1"/>
    </source>
</evidence>
<dbReference type="Pfam" id="PF00069">
    <property type="entry name" value="Pkinase"/>
    <property type="match status" value="1"/>
</dbReference>
<dbReference type="InterPro" id="IPR011009">
    <property type="entry name" value="Kinase-like_dom_sf"/>
</dbReference>
<dbReference type="GO" id="GO:0004672">
    <property type="term" value="F:protein kinase activity"/>
    <property type="evidence" value="ECO:0007669"/>
    <property type="project" value="InterPro"/>
</dbReference>
<dbReference type="PANTHER" id="PTHR47833:SF1">
    <property type="entry name" value="PHOTOSYNTHETIC NDH SUBUNIT OF LUMENAL LOCATION 4, CHLOROPLASTIC"/>
    <property type="match status" value="1"/>
</dbReference>
<evidence type="ECO:0000313" key="5">
    <source>
        <dbReference type="Proteomes" id="UP000242715"/>
    </source>
</evidence>
<proteinExistence type="predicted"/>
<dbReference type="AlphaFoldDB" id="A0A2Z6NQB7"/>
<gene>
    <name evidence="4" type="ORF">TSUD_371420</name>
</gene>
<comment type="catalytic activity">
    <reaction evidence="1">
        <text>[protein]-peptidylproline (omega=180) = [protein]-peptidylproline (omega=0)</text>
        <dbReference type="Rhea" id="RHEA:16237"/>
        <dbReference type="Rhea" id="RHEA-COMP:10747"/>
        <dbReference type="Rhea" id="RHEA-COMP:10748"/>
        <dbReference type="ChEBI" id="CHEBI:83833"/>
        <dbReference type="ChEBI" id="CHEBI:83834"/>
        <dbReference type="EC" id="5.2.1.8"/>
    </reaction>
</comment>
<feature type="domain" description="PPIase FKBP-type" evidence="3">
    <location>
        <begin position="140"/>
        <end position="199"/>
    </location>
</feature>
<dbReference type="PANTHER" id="PTHR47833">
    <property type="entry name" value="PHOTOSYNTHETIC NDH SUBUNIT OF LUMENAL LOCATION 4, CHLOROPLASTIC"/>
    <property type="match status" value="1"/>
</dbReference>
<dbReference type="Gene3D" id="3.10.50.40">
    <property type="match status" value="1"/>
</dbReference>
<keyword evidence="1" id="KW-0413">Isomerase</keyword>
<dbReference type="Gene3D" id="1.10.510.10">
    <property type="entry name" value="Transferase(Phosphotransferase) domain 1"/>
    <property type="match status" value="1"/>
</dbReference>
<accession>A0A2Z6NQB7</accession>
<dbReference type="InterPro" id="IPR001179">
    <property type="entry name" value="PPIase_FKBP_dom"/>
</dbReference>
<dbReference type="InterPro" id="IPR044183">
    <property type="entry name" value="PNSL4/FKBP13-like"/>
</dbReference>
<evidence type="ECO:0000259" key="3">
    <source>
        <dbReference type="PROSITE" id="PS50059"/>
    </source>
</evidence>
<dbReference type="EMBL" id="DF974154">
    <property type="protein sequence ID" value="GAU45846.1"/>
    <property type="molecule type" value="Genomic_DNA"/>
</dbReference>
<dbReference type="PROSITE" id="PS50011">
    <property type="entry name" value="PROTEIN_KINASE_DOM"/>
    <property type="match status" value="1"/>
</dbReference>
<keyword evidence="5" id="KW-1185">Reference proteome</keyword>
<dbReference type="SUPFAM" id="SSF54534">
    <property type="entry name" value="FKBP-like"/>
    <property type="match status" value="2"/>
</dbReference>
<dbReference type="GO" id="GO:0003755">
    <property type="term" value="F:peptidyl-prolyl cis-trans isomerase activity"/>
    <property type="evidence" value="ECO:0007669"/>
    <property type="project" value="UniProtKB-KW"/>
</dbReference>
<dbReference type="GO" id="GO:0005524">
    <property type="term" value="F:ATP binding"/>
    <property type="evidence" value="ECO:0007669"/>
    <property type="project" value="InterPro"/>
</dbReference>
<evidence type="ECO:0000256" key="1">
    <source>
        <dbReference type="PROSITE-ProRule" id="PRU00277"/>
    </source>
</evidence>
<reference evidence="5" key="1">
    <citation type="journal article" date="2017" name="Front. Plant Sci.">
        <title>Climate Clever Clovers: New Paradigm to Reduce the Environmental Footprint of Ruminants by Breeding Low Methanogenic Forages Utilizing Haplotype Variation.</title>
        <authorList>
            <person name="Kaur P."/>
            <person name="Appels R."/>
            <person name="Bayer P.E."/>
            <person name="Keeble-Gagnere G."/>
            <person name="Wang J."/>
            <person name="Hirakawa H."/>
            <person name="Shirasawa K."/>
            <person name="Vercoe P."/>
            <person name="Stefanova K."/>
            <person name="Durmic Z."/>
            <person name="Nichols P."/>
            <person name="Revell C."/>
            <person name="Isobe S.N."/>
            <person name="Edwards D."/>
            <person name="Erskine W."/>
        </authorList>
    </citation>
    <scope>NUCLEOTIDE SEQUENCE [LARGE SCALE GENOMIC DNA]</scope>
    <source>
        <strain evidence="5">cv. Daliak</strain>
    </source>
</reference>
<dbReference type="OrthoDB" id="1902587at2759"/>
<feature type="domain" description="PPIase FKBP-type" evidence="3">
    <location>
        <begin position="66"/>
        <end position="114"/>
    </location>
</feature>
<name>A0A2Z6NQB7_TRISU</name>
<dbReference type="PROSITE" id="PS50059">
    <property type="entry name" value="FKBP_PPIASE"/>
    <property type="match status" value="2"/>
</dbReference>
<dbReference type="EC" id="5.2.1.8" evidence="1"/>
<keyword evidence="1" id="KW-0697">Rotamase</keyword>
<dbReference type="Proteomes" id="UP000242715">
    <property type="component" value="Unassembled WGS sequence"/>
</dbReference>
<dbReference type="SUPFAM" id="SSF56112">
    <property type="entry name" value="Protein kinase-like (PK-like)"/>
    <property type="match status" value="1"/>
</dbReference>
<dbReference type="Pfam" id="PF00254">
    <property type="entry name" value="FKBP_C"/>
    <property type="match status" value="1"/>
</dbReference>
<evidence type="ECO:0000259" key="2">
    <source>
        <dbReference type="PROSITE" id="PS50011"/>
    </source>
</evidence>
<dbReference type="InterPro" id="IPR000719">
    <property type="entry name" value="Prot_kinase_dom"/>
</dbReference>
<sequence>MSYLQFGIGLGFVMAMVMGLMALDVDATSIEYYATVAEPMCELNYAKFGLGYYDVVEGFGDEAPLGELIIIHYTGIFGDGIVFDSSYKRGRPLTMRIEVGKIKCYMQQLLRGLEHCHSRAISRAAFNKACSYLAGKPIMPGRTEIHYTVRFGNGIVFDSSYKRGRPLTMRIGVGKIKCYMQQLLRGLAHCHSRGVMNGDIKGSNLLLDNNGNVKIADFGLATHFQPSQGQPLTRRVVTLPGSL</sequence>
<dbReference type="GO" id="GO:0009507">
    <property type="term" value="C:chloroplast"/>
    <property type="evidence" value="ECO:0007669"/>
    <property type="project" value="InterPro"/>
</dbReference>
<organism evidence="4 5">
    <name type="scientific">Trifolium subterraneum</name>
    <name type="common">Subterranean clover</name>
    <dbReference type="NCBI Taxonomy" id="3900"/>
    <lineage>
        <taxon>Eukaryota</taxon>
        <taxon>Viridiplantae</taxon>
        <taxon>Streptophyta</taxon>
        <taxon>Embryophyta</taxon>
        <taxon>Tracheophyta</taxon>
        <taxon>Spermatophyta</taxon>
        <taxon>Magnoliopsida</taxon>
        <taxon>eudicotyledons</taxon>
        <taxon>Gunneridae</taxon>
        <taxon>Pentapetalae</taxon>
        <taxon>rosids</taxon>
        <taxon>fabids</taxon>
        <taxon>Fabales</taxon>
        <taxon>Fabaceae</taxon>
        <taxon>Papilionoideae</taxon>
        <taxon>50 kb inversion clade</taxon>
        <taxon>NPAAA clade</taxon>
        <taxon>Hologalegina</taxon>
        <taxon>IRL clade</taxon>
        <taxon>Trifolieae</taxon>
        <taxon>Trifolium</taxon>
    </lineage>
</organism>